<keyword evidence="2" id="KW-0560">Oxidoreductase</keyword>
<dbReference type="GO" id="GO:0016491">
    <property type="term" value="F:oxidoreductase activity"/>
    <property type="evidence" value="ECO:0007669"/>
    <property type="project" value="UniProtKB-KW"/>
</dbReference>
<dbReference type="GO" id="GO:0005506">
    <property type="term" value="F:iron ion binding"/>
    <property type="evidence" value="ECO:0007669"/>
    <property type="project" value="InterPro"/>
</dbReference>
<evidence type="ECO:0000256" key="2">
    <source>
        <dbReference type="ARBA" id="ARBA00023002"/>
    </source>
</evidence>
<reference evidence="4 5" key="1">
    <citation type="submission" date="2019-03" db="EMBL/GenBank/DDBJ databases">
        <title>Sequencing the genomes of 1000 actinobacteria strains.</title>
        <authorList>
            <person name="Klenk H.-P."/>
        </authorList>
    </citation>
    <scope>NUCLEOTIDE SEQUENCE [LARGE SCALE GENOMIC DNA]</scope>
    <source>
        <strain evidence="4 5">DSM 18936</strain>
    </source>
</reference>
<feature type="domain" description="Aldehyde oxidase/xanthine dehydrogenase a/b hammerhead" evidence="3">
    <location>
        <begin position="22"/>
        <end position="132"/>
    </location>
</feature>
<dbReference type="Pfam" id="PF02738">
    <property type="entry name" value="MoCoBD_1"/>
    <property type="match status" value="1"/>
</dbReference>
<dbReference type="Pfam" id="PF01315">
    <property type="entry name" value="Ald_Xan_dh_C"/>
    <property type="match status" value="1"/>
</dbReference>
<dbReference type="InterPro" id="IPR036856">
    <property type="entry name" value="Ald_Oxase/Xan_DH_a/b_sf"/>
</dbReference>
<dbReference type="SUPFAM" id="SSF56003">
    <property type="entry name" value="Molybdenum cofactor-binding domain"/>
    <property type="match status" value="1"/>
</dbReference>
<evidence type="ECO:0000313" key="5">
    <source>
        <dbReference type="Proteomes" id="UP000294558"/>
    </source>
</evidence>
<dbReference type="InterPro" id="IPR000674">
    <property type="entry name" value="Ald_Oxase/Xan_DH_a/b"/>
</dbReference>
<dbReference type="OrthoDB" id="135295at2"/>
<dbReference type="InterPro" id="IPR046867">
    <property type="entry name" value="AldOxase/xan_DH_MoCoBD2"/>
</dbReference>
<evidence type="ECO:0000256" key="1">
    <source>
        <dbReference type="ARBA" id="ARBA00022505"/>
    </source>
</evidence>
<dbReference type="InterPro" id="IPR016208">
    <property type="entry name" value="Ald_Oxase/xanthine_DH-like"/>
</dbReference>
<dbReference type="EMBL" id="SOAU01000001">
    <property type="protein sequence ID" value="TDT17803.1"/>
    <property type="molecule type" value="Genomic_DNA"/>
</dbReference>
<proteinExistence type="predicted"/>
<keyword evidence="5" id="KW-1185">Reference proteome</keyword>
<dbReference type="Pfam" id="PF20256">
    <property type="entry name" value="MoCoBD_2"/>
    <property type="match status" value="1"/>
</dbReference>
<organism evidence="4 5">
    <name type="scientific">Ilumatobacter fluminis</name>
    <dbReference type="NCBI Taxonomy" id="467091"/>
    <lineage>
        <taxon>Bacteria</taxon>
        <taxon>Bacillati</taxon>
        <taxon>Actinomycetota</taxon>
        <taxon>Acidimicrobiia</taxon>
        <taxon>Acidimicrobiales</taxon>
        <taxon>Ilumatobacteraceae</taxon>
        <taxon>Ilumatobacter</taxon>
    </lineage>
</organism>
<keyword evidence="1" id="KW-0500">Molybdenum</keyword>
<name>A0A4R7I562_9ACTN</name>
<evidence type="ECO:0000313" key="4">
    <source>
        <dbReference type="EMBL" id="TDT17803.1"/>
    </source>
</evidence>
<protein>
    <submittedName>
        <fullName evidence="4">Carbon-monoxide dehydrogenase large subunit</fullName>
    </submittedName>
</protein>
<dbReference type="SMART" id="SM01008">
    <property type="entry name" value="Ald_Xan_dh_C"/>
    <property type="match status" value="1"/>
</dbReference>
<dbReference type="InterPro" id="IPR008274">
    <property type="entry name" value="AldOxase/xan_DH_MoCoBD1"/>
</dbReference>
<dbReference type="AlphaFoldDB" id="A0A4R7I562"/>
<sequence>MAASGSILGNAVKRVEDPTLLTGDGKYVDDIRETGMLHVAFVRSPVAHGDIQSIDLGDAASMPGVVAVYAGDDLGLPSMQFFPMMPPELNRPIFATEKVRFVGDIIAAVVAESLEQATDAAEQIFADIEPLPVIIDPEDGLAPDAPLLFPDTGTNICFASQYPEGGTDDDPCAGADAVGEVTMVSQRLAGVPMENNGVVAVPGDDGTLTMWVSHQAPHSAHAAYAPMLGLEGEQLRMVCPWVGGGFGPKAATYVEHVVAGKAALTLGKPVKWVEARSEDMVSLVHGRDFKMKARLGVNNDGTIVGLDASVIAAAGAYPAIGAILPMLTQMMSVGVYDVPKVRFDAKTVLTNNTTIGAYRGAGRPEATQLIERVIDRAAAEIGMDPAEIRRKNFLQPSAFPLTTITGGNYDSGEYEKSLDAVLEASGYADLRAEQQRRRDSGDAKQIGIGVSAYVEVTAPVGLHVEWGSCEVHEDGTATIAAGTSVHGQGHQTSFSMLASEVLGIPMDKITFVNSDTAKVPRGSGTLGSRSLQTGGSAIYSASQEVVSRAKQIAAHMLEASADDIEVGDGGLQVAGVPAKAVSWGDLAAASNDASKLPDGIEPGALRHELDFDGSDSTFPFGAHVSVVEVDTETGHVKMLRHVAVDDCGRILNPMLVRGQQHGGIAQGAAQALYEQVMYDSDGNPITSNLMDYAMPSAAELCSFETSNTETDSPRNPLGAKGIGESGTIGATPAIHNAVCDALAPMGVQHVDMPCTAQRVWAAIQAAR</sequence>
<dbReference type="Gene3D" id="3.90.1170.50">
    <property type="entry name" value="Aldehyde oxidase/xanthine dehydrogenase, a/b hammerhead"/>
    <property type="match status" value="1"/>
</dbReference>
<dbReference type="SUPFAM" id="SSF54665">
    <property type="entry name" value="CO dehydrogenase molybdoprotein N-domain-like"/>
    <property type="match status" value="1"/>
</dbReference>
<gene>
    <name evidence="4" type="ORF">BDK89_3416</name>
</gene>
<dbReference type="PANTHER" id="PTHR11908:SF132">
    <property type="entry name" value="ALDEHYDE OXIDASE 1-RELATED"/>
    <property type="match status" value="1"/>
</dbReference>
<evidence type="ECO:0000259" key="3">
    <source>
        <dbReference type="SMART" id="SM01008"/>
    </source>
</evidence>
<dbReference type="RefSeq" id="WP_133870066.1">
    <property type="nucleotide sequence ID" value="NZ_JAVJPS010000030.1"/>
</dbReference>
<comment type="caution">
    <text evidence="4">The sequence shown here is derived from an EMBL/GenBank/DDBJ whole genome shotgun (WGS) entry which is preliminary data.</text>
</comment>
<dbReference type="Gene3D" id="3.30.365.10">
    <property type="entry name" value="Aldehyde oxidase/xanthine dehydrogenase, molybdopterin binding domain"/>
    <property type="match status" value="4"/>
</dbReference>
<dbReference type="InterPro" id="IPR037165">
    <property type="entry name" value="AldOxase/xan_DH_Mopterin-bd_sf"/>
</dbReference>
<accession>A0A4R7I562</accession>
<dbReference type="PANTHER" id="PTHR11908">
    <property type="entry name" value="XANTHINE DEHYDROGENASE"/>
    <property type="match status" value="1"/>
</dbReference>
<dbReference type="Proteomes" id="UP000294558">
    <property type="component" value="Unassembled WGS sequence"/>
</dbReference>